<dbReference type="InterPro" id="IPR043129">
    <property type="entry name" value="ATPase_NBD"/>
</dbReference>
<evidence type="ECO:0000313" key="3">
    <source>
        <dbReference type="Proteomes" id="UP001300096"/>
    </source>
</evidence>
<dbReference type="Gene3D" id="3.30.420.40">
    <property type="match status" value="2"/>
</dbReference>
<evidence type="ECO:0000256" key="1">
    <source>
        <dbReference type="ARBA" id="ARBA00006479"/>
    </source>
</evidence>
<name>A0ABT0FFV1_9MICO</name>
<dbReference type="Proteomes" id="UP001300096">
    <property type="component" value="Unassembled WGS sequence"/>
</dbReference>
<comment type="caution">
    <text evidence="2">The sequence shown here is derived from an EMBL/GenBank/DDBJ whole genome shotgun (WGS) entry which is preliminary data.</text>
</comment>
<protein>
    <submittedName>
        <fullName evidence="2">ROK family protein</fullName>
    </submittedName>
</protein>
<organism evidence="2 3">
    <name type="scientific">Microbacterium croceum</name>
    <dbReference type="NCBI Taxonomy" id="2851645"/>
    <lineage>
        <taxon>Bacteria</taxon>
        <taxon>Bacillati</taxon>
        <taxon>Actinomycetota</taxon>
        <taxon>Actinomycetes</taxon>
        <taxon>Micrococcales</taxon>
        <taxon>Microbacteriaceae</taxon>
        <taxon>Microbacterium</taxon>
    </lineage>
</organism>
<dbReference type="EMBL" id="JAHWXN010000001">
    <property type="protein sequence ID" value="MCK2036572.1"/>
    <property type="molecule type" value="Genomic_DNA"/>
</dbReference>
<dbReference type="PANTHER" id="PTHR18964:SF169">
    <property type="entry name" value="N-ACETYLMANNOSAMINE KINASE"/>
    <property type="match status" value="1"/>
</dbReference>
<dbReference type="PROSITE" id="PS01125">
    <property type="entry name" value="ROK"/>
    <property type="match status" value="1"/>
</dbReference>
<dbReference type="InterPro" id="IPR000600">
    <property type="entry name" value="ROK"/>
</dbReference>
<keyword evidence="3" id="KW-1185">Reference proteome</keyword>
<proteinExistence type="inferred from homology"/>
<dbReference type="SUPFAM" id="SSF53067">
    <property type="entry name" value="Actin-like ATPase domain"/>
    <property type="match status" value="1"/>
</dbReference>
<sequence>MTGIDTPAAATGIVGIDIGGTKIGGLLVSDAGVVLARGSVPAPASLGGAAMADAAAGLARDLAARADVYLTAVGVGAAGVIDHETGTVRAASATFVDWAGFPLADALESRLSVPVRVENDVNAFLLGEVAAHDRSEHDVLGVMLGTGVGGAVIIDGELRHGPHGAAGEIGHTPGYSDHVCTCGQTGHLETLASGTSIGRRYAERVGGAALDARVVAEHARAGDQHAIAVFRAAGRALALACASAATLLDLPHAIVGGGVSSAWDLLEPAIEETLRTDSPVSGLPLRITPARLGGDAVALGAIETARRALVLVDAGRT</sequence>
<dbReference type="Pfam" id="PF00480">
    <property type="entry name" value="ROK"/>
    <property type="match status" value="1"/>
</dbReference>
<comment type="similarity">
    <text evidence="1">Belongs to the ROK (NagC/XylR) family.</text>
</comment>
<gene>
    <name evidence="2" type="ORF">KZC51_10530</name>
</gene>
<dbReference type="PANTHER" id="PTHR18964">
    <property type="entry name" value="ROK (REPRESSOR, ORF, KINASE) FAMILY"/>
    <property type="match status" value="1"/>
</dbReference>
<reference evidence="2 3" key="1">
    <citation type="submission" date="2021-06" db="EMBL/GenBank/DDBJ databases">
        <title>Genome-based taxonomic framework of Microbacterium strains isolated from marine environment, the description of four new species and reclassification of four preexisting species.</title>
        <authorList>
            <person name="Lee S.D."/>
            <person name="Kim S.-M."/>
            <person name="Byeon Y.-S."/>
            <person name="Yang H.L."/>
            <person name="Kim I.S."/>
        </authorList>
    </citation>
    <scope>NUCLEOTIDE SEQUENCE [LARGE SCALE GENOMIC DNA]</scope>
    <source>
        <strain evidence="2 3">SSW1-49</strain>
    </source>
</reference>
<evidence type="ECO:0000313" key="2">
    <source>
        <dbReference type="EMBL" id="MCK2036572.1"/>
    </source>
</evidence>
<accession>A0ABT0FFV1</accession>
<dbReference type="InterPro" id="IPR049874">
    <property type="entry name" value="ROK_cs"/>
</dbReference>